<evidence type="ECO:0000256" key="1">
    <source>
        <dbReference type="SAM" id="SignalP"/>
    </source>
</evidence>
<dbReference type="SUPFAM" id="SSF81296">
    <property type="entry name" value="E set domains"/>
    <property type="match status" value="1"/>
</dbReference>
<dbReference type="Pfam" id="PF02221">
    <property type="entry name" value="E1_DerP2_DerF2"/>
    <property type="match status" value="1"/>
</dbReference>
<dbReference type="PANTHER" id="PTHR15218">
    <property type="entry name" value="MD-1, MD-2 - RELATED"/>
    <property type="match status" value="1"/>
</dbReference>
<dbReference type="Proteomes" id="UP000694910">
    <property type="component" value="Unplaced"/>
</dbReference>
<evidence type="ECO:0000313" key="4">
    <source>
        <dbReference type="RefSeq" id="XP_004436351.1"/>
    </source>
</evidence>
<accession>A0ABM0HY20</accession>
<sequence>MFSFMLFFSLFSSVFTEPEKLHWICNSSDSSIWYSYCDNTKFPISITPNPCIELKGTSGNLHIFFTPRRDIKKLHFNLYLSVNSVDLPLRKEVVCRGSDDDYSFCRALKGETVNTTVPFSFRGIRFPKGLYRCVAEAIVGNAEEMLFCLNFTLLHHPHLS</sequence>
<dbReference type="SMART" id="SM00737">
    <property type="entry name" value="ML"/>
    <property type="match status" value="1"/>
</dbReference>
<reference evidence="4" key="1">
    <citation type="submission" date="2025-08" db="UniProtKB">
        <authorList>
            <consortium name="RefSeq"/>
        </authorList>
    </citation>
    <scope>IDENTIFICATION</scope>
</reference>
<dbReference type="GeneID" id="101402298"/>
<organism evidence="3 4">
    <name type="scientific">Ceratotherium simum simum</name>
    <name type="common">Southern white rhinoceros</name>
    <dbReference type="NCBI Taxonomy" id="73337"/>
    <lineage>
        <taxon>Eukaryota</taxon>
        <taxon>Metazoa</taxon>
        <taxon>Chordata</taxon>
        <taxon>Craniata</taxon>
        <taxon>Vertebrata</taxon>
        <taxon>Euteleostomi</taxon>
        <taxon>Mammalia</taxon>
        <taxon>Eutheria</taxon>
        <taxon>Laurasiatheria</taxon>
        <taxon>Perissodactyla</taxon>
        <taxon>Rhinocerotidae</taxon>
        <taxon>Ceratotherium</taxon>
    </lineage>
</organism>
<keyword evidence="1" id="KW-0732">Signal</keyword>
<proteinExistence type="predicted"/>
<feature type="chain" id="PRO_5046096593" evidence="1">
    <location>
        <begin position="17"/>
        <end position="160"/>
    </location>
</feature>
<dbReference type="InterPro" id="IPR003172">
    <property type="entry name" value="ML_dom"/>
</dbReference>
<evidence type="ECO:0000313" key="3">
    <source>
        <dbReference type="Proteomes" id="UP000694910"/>
    </source>
</evidence>
<dbReference type="InterPro" id="IPR039217">
    <property type="entry name" value="LY96"/>
</dbReference>
<feature type="domain" description="MD-2-related lipid-recognition" evidence="2">
    <location>
        <begin position="34"/>
        <end position="153"/>
    </location>
</feature>
<dbReference type="RefSeq" id="XP_004436351.1">
    <property type="nucleotide sequence ID" value="XM_004436294.2"/>
</dbReference>
<dbReference type="PANTHER" id="PTHR15218:SF0">
    <property type="entry name" value="LYMPHOCYTE ANTIGEN 96"/>
    <property type="match status" value="1"/>
</dbReference>
<evidence type="ECO:0000259" key="2">
    <source>
        <dbReference type="SMART" id="SM00737"/>
    </source>
</evidence>
<protein>
    <submittedName>
        <fullName evidence="4">Lymphocyte antigen 96</fullName>
    </submittedName>
</protein>
<keyword evidence="3" id="KW-1185">Reference proteome</keyword>
<gene>
    <name evidence="4" type="primary">LOC101402298</name>
</gene>
<dbReference type="InterPro" id="IPR014756">
    <property type="entry name" value="Ig_E-set"/>
</dbReference>
<feature type="signal peptide" evidence="1">
    <location>
        <begin position="1"/>
        <end position="16"/>
    </location>
</feature>
<name>A0ABM0HY20_CERSS</name>
<dbReference type="Gene3D" id="2.60.40.770">
    <property type="match status" value="1"/>
</dbReference>